<reference evidence="3 4" key="1">
    <citation type="submission" date="2019-02" db="EMBL/GenBank/DDBJ databases">
        <authorList>
            <person name="Li S.-H."/>
        </authorList>
    </citation>
    <scope>NUCLEOTIDE SEQUENCE [LARGE SCALE GENOMIC DNA]</scope>
    <source>
        <strain evidence="3 4">IMCC14385</strain>
    </source>
</reference>
<sequence length="190" mass="20829">MRALILGCAILLLGACTTTPSNHYLLDTRVDTIPDASSPSLGVGPVEMPAYLRREQLVYSMGGSEVEIDNTERWAEPLEGAIGRVVSLNMAGLLQTNSVQTYPYHQQRAPDFGVKLNIRKLDAEPTGATLIAEWLLYQPTSGNQLVRRLSQHKIGLDSSAEIAPQIPAAYSELLWKLSEEIATEIQGRLN</sequence>
<evidence type="ECO:0000313" key="4">
    <source>
        <dbReference type="Proteomes" id="UP000326287"/>
    </source>
</evidence>
<feature type="signal peptide" evidence="1">
    <location>
        <begin position="1"/>
        <end position="23"/>
    </location>
</feature>
<evidence type="ECO:0000259" key="2">
    <source>
        <dbReference type="Pfam" id="PF03886"/>
    </source>
</evidence>
<feature type="domain" description="ABC-type transport auxiliary lipoprotein component" evidence="2">
    <location>
        <begin position="24"/>
        <end position="182"/>
    </location>
</feature>
<dbReference type="RefSeq" id="WP_152661024.1">
    <property type="nucleotide sequence ID" value="NZ_CP036422.1"/>
</dbReference>
<dbReference type="OrthoDB" id="7064073at2"/>
<accession>A0A5P9NGH9</accession>
<dbReference type="Gene3D" id="3.40.50.10610">
    <property type="entry name" value="ABC-type transport auxiliary lipoprotein component"/>
    <property type="match status" value="1"/>
</dbReference>
<dbReference type="InterPro" id="IPR005586">
    <property type="entry name" value="ABC_trans_aux"/>
</dbReference>
<gene>
    <name evidence="3" type="ORF">EY643_04260</name>
</gene>
<evidence type="ECO:0000256" key="1">
    <source>
        <dbReference type="SAM" id="SignalP"/>
    </source>
</evidence>
<proteinExistence type="predicted"/>
<dbReference type="KEGG" id="halc:EY643_04260"/>
<name>A0A5P9NGH9_9GAMM</name>
<organism evidence="3 4">
    <name type="scientific">Halioglobus maricola</name>
    <dbReference type="NCBI Taxonomy" id="2601894"/>
    <lineage>
        <taxon>Bacteria</taxon>
        <taxon>Pseudomonadati</taxon>
        <taxon>Pseudomonadota</taxon>
        <taxon>Gammaproteobacteria</taxon>
        <taxon>Cellvibrionales</taxon>
        <taxon>Halieaceae</taxon>
        <taxon>Halioglobus</taxon>
    </lineage>
</organism>
<evidence type="ECO:0000313" key="3">
    <source>
        <dbReference type="EMBL" id="QFU74917.1"/>
    </source>
</evidence>
<keyword evidence="1" id="KW-0732">Signal</keyword>
<dbReference type="SUPFAM" id="SSF159594">
    <property type="entry name" value="XCC0632-like"/>
    <property type="match status" value="1"/>
</dbReference>
<dbReference type="PROSITE" id="PS51257">
    <property type="entry name" value="PROKAR_LIPOPROTEIN"/>
    <property type="match status" value="1"/>
</dbReference>
<feature type="chain" id="PRO_5024875461" evidence="1">
    <location>
        <begin position="24"/>
        <end position="190"/>
    </location>
</feature>
<dbReference type="EMBL" id="CP036422">
    <property type="protein sequence ID" value="QFU74917.1"/>
    <property type="molecule type" value="Genomic_DNA"/>
</dbReference>
<protein>
    <submittedName>
        <fullName evidence="3">Membrane integrity-associated transporter subunit PqiC</fullName>
    </submittedName>
</protein>
<dbReference type="AlphaFoldDB" id="A0A5P9NGH9"/>
<dbReference type="Pfam" id="PF03886">
    <property type="entry name" value="ABC_trans_aux"/>
    <property type="match status" value="1"/>
</dbReference>
<dbReference type="Proteomes" id="UP000326287">
    <property type="component" value="Chromosome"/>
</dbReference>
<keyword evidence="4" id="KW-1185">Reference proteome</keyword>